<evidence type="ECO:0000256" key="6">
    <source>
        <dbReference type="ARBA" id="ARBA00022989"/>
    </source>
</evidence>
<organism evidence="13">
    <name type="scientific">Musca domestica</name>
    <name type="common">House fly</name>
    <dbReference type="NCBI Taxonomy" id="7370"/>
    <lineage>
        <taxon>Eukaryota</taxon>
        <taxon>Metazoa</taxon>
        <taxon>Ecdysozoa</taxon>
        <taxon>Arthropoda</taxon>
        <taxon>Hexapoda</taxon>
        <taxon>Insecta</taxon>
        <taxon>Pterygota</taxon>
        <taxon>Neoptera</taxon>
        <taxon>Endopterygota</taxon>
        <taxon>Diptera</taxon>
        <taxon>Brachycera</taxon>
        <taxon>Muscomorpha</taxon>
        <taxon>Muscoidea</taxon>
        <taxon>Muscidae</taxon>
        <taxon>Musca</taxon>
    </lineage>
</organism>
<sequence>MFPTIAVCDMYNKFVAPPELIDYVTSLGSTDEEYSYDVETFINFLVYPYFYREDNIKGWCSEDCGEGCAECPARDLRQLYERLSVLNEEDVPHNSLAGYKVEANKPGQDKIFQIFMQAMSNDPDVREISPEYRQCRFPDELLKDTAYKAYSFSTCFVDCHRVHQMKECNCSVFNFLPEPITKYPDCDLQGLLCLEDFTLVRPDARNLLPWTDSKYSCECLPSCTESDFRVVFDHQLPSNKSNPYMTITVTMPEFATERYRRQALRTRLDVVVTIGGILGLFLGASILSGIEFVYYFTLRLWNNYRMRQRHQLS</sequence>
<dbReference type="Gene3D" id="1.10.287.770">
    <property type="entry name" value="YojJ-like"/>
    <property type="match status" value="1"/>
</dbReference>
<evidence type="ECO:0000256" key="12">
    <source>
        <dbReference type="RuleBase" id="RU000679"/>
    </source>
</evidence>
<dbReference type="EnsemblMetazoa" id="MDOA005093-RA">
    <property type="protein sequence ID" value="MDOA005093-PA"/>
    <property type="gene ID" value="MDOA005093"/>
</dbReference>
<evidence type="ECO:0000256" key="5">
    <source>
        <dbReference type="ARBA" id="ARBA00022692"/>
    </source>
</evidence>
<keyword evidence="3 12" id="KW-0813">Transport</keyword>
<proteinExistence type="inferred from homology"/>
<evidence type="ECO:0000256" key="9">
    <source>
        <dbReference type="ARBA" id="ARBA00023136"/>
    </source>
</evidence>
<dbReference type="AlphaFoldDB" id="A0A1I8MI03"/>
<evidence type="ECO:0000256" key="10">
    <source>
        <dbReference type="ARBA" id="ARBA00023201"/>
    </source>
</evidence>
<dbReference type="Pfam" id="PF00858">
    <property type="entry name" value="ASC"/>
    <property type="match status" value="1"/>
</dbReference>
<keyword evidence="11 12" id="KW-0407">Ion channel</keyword>
<evidence type="ECO:0000256" key="3">
    <source>
        <dbReference type="ARBA" id="ARBA00022448"/>
    </source>
</evidence>
<name>A0A1I8MI03_MUSDO</name>
<evidence type="ECO:0000313" key="13">
    <source>
        <dbReference type="EnsemblMetazoa" id="MDOA005093-PA"/>
    </source>
</evidence>
<evidence type="ECO:0000256" key="8">
    <source>
        <dbReference type="ARBA" id="ARBA00023065"/>
    </source>
</evidence>
<evidence type="ECO:0000256" key="4">
    <source>
        <dbReference type="ARBA" id="ARBA00022461"/>
    </source>
</evidence>
<evidence type="ECO:0000256" key="1">
    <source>
        <dbReference type="ARBA" id="ARBA00004141"/>
    </source>
</evidence>
<evidence type="ECO:0000256" key="11">
    <source>
        <dbReference type="ARBA" id="ARBA00023303"/>
    </source>
</evidence>
<dbReference type="eggNOG" id="KOG4294">
    <property type="taxonomic scope" value="Eukaryota"/>
</dbReference>
<dbReference type="VEuPathDB" id="VectorBase:MDOMA2_002941"/>
<dbReference type="PANTHER" id="PTHR11690">
    <property type="entry name" value="AMILORIDE-SENSITIVE SODIUM CHANNEL-RELATED"/>
    <property type="match status" value="1"/>
</dbReference>
<evidence type="ECO:0008006" key="14">
    <source>
        <dbReference type="Google" id="ProtNLM"/>
    </source>
</evidence>
<comment type="similarity">
    <text evidence="2 12">Belongs to the amiloride-sensitive sodium channel (TC 1.A.6) family.</text>
</comment>
<keyword evidence="10 12" id="KW-0739">Sodium transport</keyword>
<accession>A0A1I8MI03</accession>
<dbReference type="Gene3D" id="1.10.287.820">
    <property type="entry name" value="Acid-sensing ion channel domain"/>
    <property type="match status" value="1"/>
</dbReference>
<dbReference type="GO" id="GO:0005886">
    <property type="term" value="C:plasma membrane"/>
    <property type="evidence" value="ECO:0007669"/>
    <property type="project" value="TreeGrafter"/>
</dbReference>
<dbReference type="VEuPathDB" id="VectorBase:MDOA005093"/>
<evidence type="ECO:0000256" key="2">
    <source>
        <dbReference type="ARBA" id="ARBA00007193"/>
    </source>
</evidence>
<reference evidence="13" key="1">
    <citation type="submission" date="2020-05" db="UniProtKB">
        <authorList>
            <consortium name="EnsemblMetazoa"/>
        </authorList>
    </citation>
    <scope>IDENTIFICATION</scope>
    <source>
        <strain evidence="13">Aabys</strain>
    </source>
</reference>
<keyword evidence="6" id="KW-1133">Transmembrane helix</keyword>
<keyword evidence="9" id="KW-0472">Membrane</keyword>
<protein>
    <recommendedName>
        <fullName evidence="14">Amiloride-sensitive sodium channel</fullName>
    </recommendedName>
</protein>
<keyword evidence="7" id="KW-0915">Sodium</keyword>
<keyword evidence="5 12" id="KW-0812">Transmembrane</keyword>
<evidence type="ECO:0000256" key="7">
    <source>
        <dbReference type="ARBA" id="ARBA00023053"/>
    </source>
</evidence>
<dbReference type="PANTHER" id="PTHR11690:SF157">
    <property type="entry name" value="PICKPOCKET 15"/>
    <property type="match status" value="1"/>
</dbReference>
<keyword evidence="8 12" id="KW-0406">Ion transport</keyword>
<comment type="subcellular location">
    <subcellularLocation>
        <location evidence="1">Membrane</location>
        <topology evidence="1">Multi-pass membrane protein</topology>
    </subcellularLocation>
</comment>
<dbReference type="GO" id="GO:0015280">
    <property type="term" value="F:ligand-gated sodium channel activity"/>
    <property type="evidence" value="ECO:0007669"/>
    <property type="project" value="TreeGrafter"/>
</dbReference>
<dbReference type="InterPro" id="IPR001873">
    <property type="entry name" value="ENaC"/>
</dbReference>
<keyword evidence="4 12" id="KW-0894">Sodium channel</keyword>